<dbReference type="OrthoDB" id="5416084at2"/>
<gene>
    <name evidence="1" type="ORF">DKG75_10270</name>
</gene>
<dbReference type="Gene3D" id="1.25.40.10">
    <property type="entry name" value="Tetratricopeptide repeat domain"/>
    <property type="match status" value="1"/>
</dbReference>
<dbReference type="SUPFAM" id="SSF144059">
    <property type="entry name" value="ImpE-like"/>
    <property type="match status" value="1"/>
</dbReference>
<dbReference type="Pfam" id="PF07024">
    <property type="entry name" value="ImpE"/>
    <property type="match status" value="1"/>
</dbReference>
<dbReference type="InterPro" id="IPR009211">
    <property type="entry name" value="TagJ"/>
</dbReference>
<dbReference type="AlphaFoldDB" id="A0A317E5B9"/>
<dbReference type="EMBL" id="QGLF01000002">
    <property type="protein sequence ID" value="PWR22328.1"/>
    <property type="molecule type" value="Genomic_DNA"/>
</dbReference>
<proteinExistence type="predicted"/>
<protein>
    <submittedName>
        <fullName evidence="1">SciE type virulence protein</fullName>
    </submittedName>
</protein>
<organism evidence="1 2">
    <name type="scientific">Zavarzinia compransoris</name>
    <dbReference type="NCBI Taxonomy" id="1264899"/>
    <lineage>
        <taxon>Bacteria</taxon>
        <taxon>Pseudomonadati</taxon>
        <taxon>Pseudomonadota</taxon>
        <taxon>Alphaproteobacteria</taxon>
        <taxon>Rhodospirillales</taxon>
        <taxon>Zavarziniaceae</taxon>
        <taxon>Zavarzinia</taxon>
    </lineage>
</organism>
<comment type="caution">
    <text evidence="1">The sequence shown here is derived from an EMBL/GenBank/DDBJ whole genome shotgun (WGS) entry which is preliminary data.</text>
</comment>
<name>A0A317E5B9_9PROT</name>
<reference evidence="2" key="1">
    <citation type="submission" date="2018-05" db="EMBL/GenBank/DDBJ databases">
        <title>Zavarzinia sp. HR-AS.</title>
        <authorList>
            <person name="Lee Y."/>
            <person name="Jeon C.O."/>
        </authorList>
    </citation>
    <scope>NUCLEOTIDE SEQUENCE [LARGE SCALE GENOMIC DNA]</scope>
    <source>
        <strain evidence="2">DSM 1231</strain>
    </source>
</reference>
<sequence>MASTRTEAQAAFEEGNIEAAVAAQLAIVKAKPAELGERAFLAELLCFAGDFARADKQLDVLTTQDPKAALPLALFRQIIRAETARQEVWTAGRVPEFLGPPPAHLSARLRALAELRAGDNAAAAASLAEAEAETPQVTGEHDGAGFADWRDLDDVLGGTLEVLTSTGKHFWVPIERVIQIDFHAPERARDLLFRRALLSVKDGPEGEVFIPTLYVPPAGAELSPDLRLARASDWTGGDGVPVRGIGQRTFLIGDDALGLLDLGSIALAAQPAVEEAAS</sequence>
<dbReference type="PIRSF" id="PIRSF029288">
    <property type="entry name" value="SciE_ImpE"/>
    <property type="match status" value="1"/>
</dbReference>
<dbReference type="Proteomes" id="UP000246077">
    <property type="component" value="Unassembled WGS sequence"/>
</dbReference>
<dbReference type="InterPro" id="IPR011990">
    <property type="entry name" value="TPR-like_helical_dom_sf"/>
</dbReference>
<evidence type="ECO:0000313" key="2">
    <source>
        <dbReference type="Proteomes" id="UP000246077"/>
    </source>
</evidence>
<evidence type="ECO:0000313" key="1">
    <source>
        <dbReference type="EMBL" id="PWR22328.1"/>
    </source>
</evidence>
<keyword evidence="2" id="KW-1185">Reference proteome</keyword>
<accession>A0A317E5B9</accession>
<dbReference type="RefSeq" id="WP_109920972.1">
    <property type="nucleotide sequence ID" value="NZ_QGLF01000002.1"/>
</dbReference>